<evidence type="ECO:0000313" key="2">
    <source>
        <dbReference type="EMBL" id="KAH9324448.1"/>
    </source>
</evidence>
<sequence length="116" mass="12265">MGTFTKGIVAAGMGATEVDVSVVETRRDVIASSIERMSDDETDADDTVSGIDGRSDKGVERDDSVLSNVGIFKDELSEDTGTPVIDEEEGGSDLIDVFADDVVSETDSSVEMKLIV</sequence>
<dbReference type="AlphaFoldDB" id="A0AA38GM91"/>
<feature type="non-terminal residue" evidence="2">
    <location>
        <position position="116"/>
    </location>
</feature>
<feature type="region of interest" description="Disordered" evidence="1">
    <location>
        <begin position="33"/>
        <end position="59"/>
    </location>
</feature>
<accession>A0AA38GM91</accession>
<protein>
    <submittedName>
        <fullName evidence="2">Uncharacterized protein</fullName>
    </submittedName>
</protein>
<dbReference type="EMBL" id="JAHRHJ020000002">
    <property type="protein sequence ID" value="KAH9324448.1"/>
    <property type="molecule type" value="Genomic_DNA"/>
</dbReference>
<evidence type="ECO:0000256" key="1">
    <source>
        <dbReference type="SAM" id="MobiDB-lite"/>
    </source>
</evidence>
<evidence type="ECO:0000313" key="3">
    <source>
        <dbReference type="Proteomes" id="UP000824469"/>
    </source>
</evidence>
<organism evidence="2 3">
    <name type="scientific">Taxus chinensis</name>
    <name type="common">Chinese yew</name>
    <name type="synonym">Taxus wallichiana var. chinensis</name>
    <dbReference type="NCBI Taxonomy" id="29808"/>
    <lineage>
        <taxon>Eukaryota</taxon>
        <taxon>Viridiplantae</taxon>
        <taxon>Streptophyta</taxon>
        <taxon>Embryophyta</taxon>
        <taxon>Tracheophyta</taxon>
        <taxon>Spermatophyta</taxon>
        <taxon>Pinopsida</taxon>
        <taxon>Pinidae</taxon>
        <taxon>Conifers II</taxon>
        <taxon>Cupressales</taxon>
        <taxon>Taxaceae</taxon>
        <taxon>Taxus</taxon>
    </lineage>
</organism>
<comment type="caution">
    <text evidence="2">The sequence shown here is derived from an EMBL/GenBank/DDBJ whole genome shotgun (WGS) entry which is preliminary data.</text>
</comment>
<reference evidence="2 3" key="1">
    <citation type="journal article" date="2021" name="Nat. Plants">
        <title>The Taxus genome provides insights into paclitaxel biosynthesis.</title>
        <authorList>
            <person name="Xiong X."/>
            <person name="Gou J."/>
            <person name="Liao Q."/>
            <person name="Li Y."/>
            <person name="Zhou Q."/>
            <person name="Bi G."/>
            <person name="Li C."/>
            <person name="Du R."/>
            <person name="Wang X."/>
            <person name="Sun T."/>
            <person name="Guo L."/>
            <person name="Liang H."/>
            <person name="Lu P."/>
            <person name="Wu Y."/>
            <person name="Zhang Z."/>
            <person name="Ro D.K."/>
            <person name="Shang Y."/>
            <person name="Huang S."/>
            <person name="Yan J."/>
        </authorList>
    </citation>
    <scope>NUCLEOTIDE SEQUENCE [LARGE SCALE GENOMIC DNA]</scope>
    <source>
        <strain evidence="2">Ta-2019</strain>
    </source>
</reference>
<name>A0AA38GM91_TAXCH</name>
<dbReference type="Proteomes" id="UP000824469">
    <property type="component" value="Unassembled WGS sequence"/>
</dbReference>
<proteinExistence type="predicted"/>
<gene>
    <name evidence="2" type="ORF">KI387_004626</name>
</gene>
<keyword evidence="3" id="KW-1185">Reference proteome</keyword>